<reference evidence="1 2" key="1">
    <citation type="submission" date="2018-11" db="EMBL/GenBank/DDBJ databases">
        <title>Genomic Encyclopedia of Type Strains, Phase IV (KMG-IV): sequencing the most valuable type-strain genomes for metagenomic binning, comparative biology and taxonomic classification.</title>
        <authorList>
            <person name="Goeker M."/>
        </authorList>
    </citation>
    <scope>NUCLEOTIDE SEQUENCE [LARGE SCALE GENOMIC DNA]</scope>
    <source>
        <strain evidence="1 2">DSM 100316</strain>
    </source>
</reference>
<dbReference type="AlphaFoldDB" id="A0A3N2DG19"/>
<sequence>MNIDDLGFAGKVVSFSSANDTLAIKNISFQCQNERLFVVGDVPKGATNNDWAVDRPCGVAWDSVTDYMIFDSEDQYAKLIEKSLE</sequence>
<accession>A0A3N2DG19</accession>
<dbReference type="OrthoDB" id="6400814at2"/>
<protein>
    <submittedName>
        <fullName evidence="1">Uncharacterized protein</fullName>
    </submittedName>
</protein>
<proteinExistence type="predicted"/>
<dbReference type="RefSeq" id="WP_148059441.1">
    <property type="nucleotide sequence ID" value="NZ_RKHR01000007.1"/>
</dbReference>
<dbReference type="EMBL" id="RKHR01000007">
    <property type="protein sequence ID" value="ROR98671.1"/>
    <property type="molecule type" value="Genomic_DNA"/>
</dbReference>
<evidence type="ECO:0000313" key="2">
    <source>
        <dbReference type="Proteomes" id="UP000275394"/>
    </source>
</evidence>
<organism evidence="1 2">
    <name type="scientific">Sinobacterium caligoides</name>
    <dbReference type="NCBI Taxonomy" id="933926"/>
    <lineage>
        <taxon>Bacteria</taxon>
        <taxon>Pseudomonadati</taxon>
        <taxon>Pseudomonadota</taxon>
        <taxon>Gammaproteobacteria</taxon>
        <taxon>Cellvibrionales</taxon>
        <taxon>Spongiibacteraceae</taxon>
        <taxon>Sinobacterium</taxon>
    </lineage>
</organism>
<dbReference type="Proteomes" id="UP000275394">
    <property type="component" value="Unassembled WGS sequence"/>
</dbReference>
<keyword evidence="2" id="KW-1185">Reference proteome</keyword>
<gene>
    <name evidence="1" type="ORF">EDC56_3404</name>
</gene>
<evidence type="ECO:0000313" key="1">
    <source>
        <dbReference type="EMBL" id="ROR98671.1"/>
    </source>
</evidence>
<comment type="caution">
    <text evidence="1">The sequence shown here is derived from an EMBL/GenBank/DDBJ whole genome shotgun (WGS) entry which is preliminary data.</text>
</comment>
<name>A0A3N2DG19_9GAMM</name>